<evidence type="ECO:0000313" key="5">
    <source>
        <dbReference type="Proteomes" id="UP001597307"/>
    </source>
</evidence>
<feature type="domain" description="Bacterial type II secretion system protein E" evidence="3">
    <location>
        <begin position="73"/>
        <end position="351"/>
    </location>
</feature>
<dbReference type="EMBL" id="JBHUGA010000011">
    <property type="protein sequence ID" value="MFD1846176.1"/>
    <property type="molecule type" value="Genomic_DNA"/>
</dbReference>
<dbReference type="PANTHER" id="PTHR30486">
    <property type="entry name" value="TWITCHING MOTILITY PROTEIN PILT"/>
    <property type="match status" value="1"/>
</dbReference>
<gene>
    <name evidence="4" type="ORF">ACFSFX_06145</name>
</gene>
<dbReference type="PANTHER" id="PTHR30486:SF6">
    <property type="entry name" value="TYPE IV PILUS RETRACTATION ATPASE PILT"/>
    <property type="match status" value="1"/>
</dbReference>
<evidence type="ECO:0000313" key="4">
    <source>
        <dbReference type="EMBL" id="MFD1846176.1"/>
    </source>
</evidence>
<dbReference type="Proteomes" id="UP001597307">
    <property type="component" value="Unassembled WGS sequence"/>
</dbReference>
<sequence length="403" mass="42467">MSDLTRSRRRASAGTDSGNHDGAAAMVSEVRLAVLADQLPLSGARLAAAVQSTGKLLGATGMLRTVDQVHAELQGLGPLQHLLEDLTVTDILVNGPDEVWVDGGAGLRRTSHRFSTDAEVRALATRLISAAGRRLDDGNPCVDVRLAAFRVHAVLPPVSNRGTLLSIRVQRHREFTMAELIESGTLDPLMAEVLHAVVVRRLNFLVSGATGTGKTTLLSTLLALSASSERLVTVEDAAELTPRHPHAVSLQCRHNNAENSGAIDLAELVRQAMRMRPDRLIVGECRGAEVRELLAAMNTGHSGAGGTIHSNSAETVPARLMALGALAGLNREAITLQAASALDIVVHLVRSSGGRQVAVIGLMELDNAGALRVRPALVRCGGGCEAASGWARLQDLLRIGPLS</sequence>
<dbReference type="CDD" id="cd01130">
    <property type="entry name" value="VirB11-like_ATPase"/>
    <property type="match status" value="1"/>
</dbReference>
<dbReference type="InterPro" id="IPR022399">
    <property type="entry name" value="TadA-like_ATPase"/>
</dbReference>
<keyword evidence="5" id="KW-1185">Reference proteome</keyword>
<reference evidence="5" key="1">
    <citation type="journal article" date="2019" name="Int. J. Syst. Evol. Microbiol.">
        <title>The Global Catalogue of Microorganisms (GCM) 10K type strain sequencing project: providing services to taxonomists for standard genome sequencing and annotation.</title>
        <authorList>
            <consortium name="The Broad Institute Genomics Platform"/>
            <consortium name="The Broad Institute Genome Sequencing Center for Infectious Disease"/>
            <person name="Wu L."/>
            <person name="Ma J."/>
        </authorList>
    </citation>
    <scope>NUCLEOTIDE SEQUENCE [LARGE SCALE GENOMIC DNA]</scope>
    <source>
        <strain evidence="5">JCM 11496</strain>
    </source>
</reference>
<comment type="similarity">
    <text evidence="1">Belongs to the GSP E family.</text>
</comment>
<dbReference type="RefSeq" id="WP_377959548.1">
    <property type="nucleotide sequence ID" value="NZ_BAAAIJ010000047.1"/>
</dbReference>
<evidence type="ECO:0000256" key="2">
    <source>
        <dbReference type="SAM" id="MobiDB-lite"/>
    </source>
</evidence>
<feature type="region of interest" description="Disordered" evidence="2">
    <location>
        <begin position="1"/>
        <end position="22"/>
    </location>
</feature>
<organism evidence="4 5">
    <name type="scientific">Arthrobacter flavus</name>
    <dbReference type="NCBI Taxonomy" id="95172"/>
    <lineage>
        <taxon>Bacteria</taxon>
        <taxon>Bacillati</taxon>
        <taxon>Actinomycetota</taxon>
        <taxon>Actinomycetes</taxon>
        <taxon>Micrococcales</taxon>
        <taxon>Micrococcaceae</taxon>
        <taxon>Arthrobacter</taxon>
    </lineage>
</organism>
<dbReference type="NCBIfam" id="TIGR03819">
    <property type="entry name" value="heli_sec_ATPase"/>
    <property type="match status" value="1"/>
</dbReference>
<dbReference type="Pfam" id="PF00437">
    <property type="entry name" value="T2SSE"/>
    <property type="match status" value="1"/>
</dbReference>
<dbReference type="InterPro" id="IPR027417">
    <property type="entry name" value="P-loop_NTPase"/>
</dbReference>
<accession>A0ABW4Q6B5</accession>
<protein>
    <submittedName>
        <fullName evidence="4">TadA family conjugal transfer-associated ATPase</fullName>
    </submittedName>
</protein>
<evidence type="ECO:0000259" key="3">
    <source>
        <dbReference type="Pfam" id="PF00437"/>
    </source>
</evidence>
<dbReference type="Gene3D" id="3.40.50.300">
    <property type="entry name" value="P-loop containing nucleotide triphosphate hydrolases"/>
    <property type="match status" value="1"/>
</dbReference>
<comment type="caution">
    <text evidence="4">The sequence shown here is derived from an EMBL/GenBank/DDBJ whole genome shotgun (WGS) entry which is preliminary data.</text>
</comment>
<dbReference type="SUPFAM" id="SSF52540">
    <property type="entry name" value="P-loop containing nucleoside triphosphate hydrolases"/>
    <property type="match status" value="1"/>
</dbReference>
<name>A0ABW4Q6B5_9MICC</name>
<dbReference type="InterPro" id="IPR050921">
    <property type="entry name" value="T4SS_GSP_E_ATPase"/>
</dbReference>
<proteinExistence type="inferred from homology"/>
<dbReference type="InterPro" id="IPR001482">
    <property type="entry name" value="T2SS/T4SS_dom"/>
</dbReference>
<evidence type="ECO:0000256" key="1">
    <source>
        <dbReference type="ARBA" id="ARBA00006611"/>
    </source>
</evidence>
<dbReference type="Gene3D" id="3.30.450.380">
    <property type="match status" value="1"/>
</dbReference>